<dbReference type="GO" id="GO:0006303">
    <property type="term" value="P:double-strand break repair via nonhomologous end joining"/>
    <property type="evidence" value="ECO:0007669"/>
    <property type="project" value="TreeGrafter"/>
</dbReference>
<dbReference type="Gene3D" id="3.30.470.30">
    <property type="entry name" value="DNA ligase/mRNA capping enzyme"/>
    <property type="match status" value="1"/>
</dbReference>
<dbReference type="EMBL" id="MU858049">
    <property type="protein sequence ID" value="KAK4219253.1"/>
    <property type="molecule type" value="Genomic_DNA"/>
</dbReference>
<dbReference type="PROSITE" id="PS50160">
    <property type="entry name" value="DNA_LIGASE_A3"/>
    <property type="match status" value="1"/>
</dbReference>
<evidence type="ECO:0000256" key="6">
    <source>
        <dbReference type="SAM" id="MobiDB-lite"/>
    </source>
</evidence>
<feature type="domain" description="ATP-dependent DNA ligase family profile" evidence="7">
    <location>
        <begin position="385"/>
        <end position="525"/>
    </location>
</feature>
<dbReference type="InterPro" id="IPR029710">
    <property type="entry name" value="LIG4"/>
</dbReference>
<feature type="compositionally biased region" description="Polar residues" evidence="6">
    <location>
        <begin position="770"/>
        <end position="779"/>
    </location>
</feature>
<dbReference type="PANTHER" id="PTHR45997">
    <property type="entry name" value="DNA LIGASE 4"/>
    <property type="match status" value="1"/>
</dbReference>
<dbReference type="Pfam" id="PF01068">
    <property type="entry name" value="DNA_ligase_A_M"/>
    <property type="match status" value="1"/>
</dbReference>
<feature type="compositionally biased region" description="Low complexity" evidence="6">
    <location>
        <begin position="829"/>
        <end position="839"/>
    </location>
</feature>
<keyword evidence="9" id="KW-1185">Reference proteome</keyword>
<dbReference type="Pfam" id="PF04675">
    <property type="entry name" value="DNA_ligase_A_N"/>
    <property type="match status" value="1"/>
</dbReference>
<dbReference type="GO" id="GO:0006310">
    <property type="term" value="P:DNA recombination"/>
    <property type="evidence" value="ECO:0007669"/>
    <property type="project" value="InterPro"/>
</dbReference>
<protein>
    <recommendedName>
        <fullName evidence="7">ATP-dependent DNA ligase family profile domain-containing protein</fullName>
    </recommendedName>
</protein>
<dbReference type="InterPro" id="IPR012310">
    <property type="entry name" value="DNA_ligase_ATP-dep_cent"/>
</dbReference>
<evidence type="ECO:0000256" key="1">
    <source>
        <dbReference type="ARBA" id="ARBA00007572"/>
    </source>
</evidence>
<dbReference type="GO" id="GO:0003677">
    <property type="term" value="F:DNA binding"/>
    <property type="evidence" value="ECO:0007669"/>
    <property type="project" value="InterPro"/>
</dbReference>
<dbReference type="Proteomes" id="UP001301769">
    <property type="component" value="Unassembled WGS sequence"/>
</dbReference>
<dbReference type="GO" id="GO:0003910">
    <property type="term" value="F:DNA ligase (ATP) activity"/>
    <property type="evidence" value="ECO:0007669"/>
    <property type="project" value="InterPro"/>
</dbReference>
<evidence type="ECO:0000256" key="2">
    <source>
        <dbReference type="ARBA" id="ARBA00022598"/>
    </source>
</evidence>
<gene>
    <name evidence="8" type="ORF">QBC37DRAFT_273162</name>
</gene>
<keyword evidence="5" id="KW-0539">Nucleus</keyword>
<accession>A0AAN6YIU9</accession>
<keyword evidence="4" id="KW-0067">ATP-binding</keyword>
<feature type="region of interest" description="Disordered" evidence="6">
    <location>
        <begin position="676"/>
        <end position="912"/>
    </location>
</feature>
<name>A0AAN6YIU9_9PEZI</name>
<organism evidence="8 9">
    <name type="scientific">Rhypophila decipiens</name>
    <dbReference type="NCBI Taxonomy" id="261697"/>
    <lineage>
        <taxon>Eukaryota</taxon>
        <taxon>Fungi</taxon>
        <taxon>Dikarya</taxon>
        <taxon>Ascomycota</taxon>
        <taxon>Pezizomycotina</taxon>
        <taxon>Sordariomycetes</taxon>
        <taxon>Sordariomycetidae</taxon>
        <taxon>Sordariales</taxon>
        <taxon>Naviculisporaceae</taxon>
        <taxon>Rhypophila</taxon>
    </lineage>
</organism>
<dbReference type="SUPFAM" id="SSF56091">
    <property type="entry name" value="DNA ligase/mRNA capping enzyme, catalytic domain"/>
    <property type="match status" value="1"/>
</dbReference>
<reference evidence="8" key="1">
    <citation type="journal article" date="2023" name="Mol. Phylogenet. Evol.">
        <title>Genome-scale phylogeny and comparative genomics of the fungal order Sordariales.</title>
        <authorList>
            <person name="Hensen N."/>
            <person name="Bonometti L."/>
            <person name="Westerberg I."/>
            <person name="Brannstrom I.O."/>
            <person name="Guillou S."/>
            <person name="Cros-Aarteil S."/>
            <person name="Calhoun S."/>
            <person name="Haridas S."/>
            <person name="Kuo A."/>
            <person name="Mondo S."/>
            <person name="Pangilinan J."/>
            <person name="Riley R."/>
            <person name="LaButti K."/>
            <person name="Andreopoulos B."/>
            <person name="Lipzen A."/>
            <person name="Chen C."/>
            <person name="Yan M."/>
            <person name="Daum C."/>
            <person name="Ng V."/>
            <person name="Clum A."/>
            <person name="Steindorff A."/>
            <person name="Ohm R.A."/>
            <person name="Martin F."/>
            <person name="Silar P."/>
            <person name="Natvig D.O."/>
            <person name="Lalanne C."/>
            <person name="Gautier V."/>
            <person name="Ament-Velasquez S.L."/>
            <person name="Kruys A."/>
            <person name="Hutchinson M.I."/>
            <person name="Powell A.J."/>
            <person name="Barry K."/>
            <person name="Miller A.N."/>
            <person name="Grigoriev I.V."/>
            <person name="Debuchy R."/>
            <person name="Gladieux P."/>
            <person name="Hiltunen Thoren M."/>
            <person name="Johannesson H."/>
        </authorList>
    </citation>
    <scope>NUCLEOTIDE SEQUENCE</scope>
    <source>
        <strain evidence="8">PSN293</strain>
    </source>
</reference>
<feature type="compositionally biased region" description="Polar residues" evidence="6">
    <location>
        <begin position="861"/>
        <end position="890"/>
    </location>
</feature>
<dbReference type="AlphaFoldDB" id="A0AAN6YIU9"/>
<sequence>MGFLFAHVCDLLQRLEDNLTARAGVRTYADILGEWFATHRGQFLAHDHDAAALLSTLLPEKRTDRVYLMKEKRLQAVIGRGLLLGRSRIPQLARWADDPASGLTLPECVELVLTQTPNPSRSVDMQVTVEEIDGLLHRLASACRFSAPSVRRRSGADSTVADRELSLGDLYKRVTPTEAKWLTRLILKNFEPVVLDPQMVYRNYHPALPSILKVQDDFTVAGRILADLRRNRSVVGRADLGEYLKPTLGVKVGRQPWIKGRSIKHCLDMGHGRMSCEAKMDGEYCQIHIDLSKDRDCIQIFSKSGKDSTRDRIALHGPIRESLQLNKPSCPLKKGCILEGELVVWSDKEHKILDFHKIRKHVSRSGTFLGTEQDSQRHPWEHLMIIYYDVLMIDDKSLLAVRQSERMARLKQLITEIPGQSALVKRIIIDCDRPSAASDLRRAFAKCIAAREEGLVLKPDDPYFDFNTSRRPYSCCAIKLKKEYVGNFGDIGDFAVVGARLDAAKARTFGMRNIRWTHFYVACLENKDEVRRFRRKPRFVVTNVVELNATQHDMFSTFVNPAYVAEHENDAISLRIEPGIDEGKRPSVIFTDPPVFDVRCFSFDKAGNTGFWSPRFPMVNKIHCDRTWLDTLSFDELQDIARKEKELPPPEDSQEMLGWIAALQHADPGRLEVELSSQASTASRTSTLLTPASPSVSSTSQRRLEISTPQPARVSDLVEVPSSPLDVPSPARPLRDEVAELTIPSTIPDKQAGTQTGPDTIRTHRKRPSESQGTRSGNPQDGPKSRRCSADQTAATGPIIPSSRHSFSSSSSSTQREPLTDIQPRSSRRNSLLRGRAALPPNLVRSSTMYQPGSGEKTADSPATVQSSSLPLSASFNGAPASSSSMSHPDTTPKPRRDPVPTSTASCQHEKTVSSHTESCKGTCRYLPQGCTLADYTILLSPCIANYPWVTEDLLSCHGLELTTDIQQCDPTITDSFIPSSLPSSSSFYNTKTTACVGRASAAKTKKKPIILVDRRRKEATKAFLKQVSEAKQQLHQIVQLGNDGKTQLQLQKWVDVYDWRVLEDLRREEERISKSSSSSSSSGSSSTAAAIWRKYWIGLT</sequence>
<reference evidence="8" key="2">
    <citation type="submission" date="2023-05" db="EMBL/GenBank/DDBJ databases">
        <authorList>
            <consortium name="Lawrence Berkeley National Laboratory"/>
            <person name="Steindorff A."/>
            <person name="Hensen N."/>
            <person name="Bonometti L."/>
            <person name="Westerberg I."/>
            <person name="Brannstrom I.O."/>
            <person name="Guillou S."/>
            <person name="Cros-Aarteil S."/>
            <person name="Calhoun S."/>
            <person name="Haridas S."/>
            <person name="Kuo A."/>
            <person name="Mondo S."/>
            <person name="Pangilinan J."/>
            <person name="Riley R."/>
            <person name="Labutti K."/>
            <person name="Andreopoulos B."/>
            <person name="Lipzen A."/>
            <person name="Chen C."/>
            <person name="Yanf M."/>
            <person name="Daum C."/>
            <person name="Ng V."/>
            <person name="Clum A."/>
            <person name="Ohm R."/>
            <person name="Martin F."/>
            <person name="Silar P."/>
            <person name="Natvig D."/>
            <person name="Lalanne C."/>
            <person name="Gautier V."/>
            <person name="Ament-Velasquez S.L."/>
            <person name="Kruys A."/>
            <person name="Hutchinson M.I."/>
            <person name="Powell A.J."/>
            <person name="Barry K."/>
            <person name="Miller A.N."/>
            <person name="Grigoriev I.V."/>
            <person name="Debuchy R."/>
            <person name="Gladieux P."/>
            <person name="Thoren M.H."/>
            <person name="Johannesson H."/>
        </authorList>
    </citation>
    <scope>NUCLEOTIDE SEQUENCE</scope>
    <source>
        <strain evidence="8">PSN293</strain>
    </source>
</reference>
<evidence type="ECO:0000313" key="8">
    <source>
        <dbReference type="EMBL" id="KAK4219253.1"/>
    </source>
</evidence>
<dbReference type="CDD" id="cd08039">
    <property type="entry name" value="Adenylation_DNA_ligase_Fungal"/>
    <property type="match status" value="1"/>
</dbReference>
<dbReference type="GO" id="GO:0032807">
    <property type="term" value="C:DNA ligase IV complex"/>
    <property type="evidence" value="ECO:0007669"/>
    <property type="project" value="TreeGrafter"/>
</dbReference>
<dbReference type="GO" id="GO:0005524">
    <property type="term" value="F:ATP binding"/>
    <property type="evidence" value="ECO:0007669"/>
    <property type="project" value="UniProtKB-KW"/>
</dbReference>
<keyword evidence="2" id="KW-0436">Ligase</keyword>
<dbReference type="GO" id="GO:0006297">
    <property type="term" value="P:nucleotide-excision repair, DNA gap filling"/>
    <property type="evidence" value="ECO:0007669"/>
    <property type="project" value="TreeGrafter"/>
</dbReference>
<evidence type="ECO:0000313" key="9">
    <source>
        <dbReference type="Proteomes" id="UP001301769"/>
    </source>
</evidence>
<feature type="compositionally biased region" description="Low complexity" evidence="6">
    <location>
        <begin position="802"/>
        <end position="813"/>
    </location>
</feature>
<evidence type="ECO:0000256" key="3">
    <source>
        <dbReference type="ARBA" id="ARBA00022741"/>
    </source>
</evidence>
<dbReference type="InterPro" id="IPR036599">
    <property type="entry name" value="DNA_ligase_N_sf"/>
</dbReference>
<keyword evidence="3" id="KW-0547">Nucleotide-binding</keyword>
<dbReference type="Gene3D" id="2.40.50.140">
    <property type="entry name" value="Nucleic acid-binding proteins"/>
    <property type="match status" value="1"/>
</dbReference>
<evidence type="ECO:0000256" key="5">
    <source>
        <dbReference type="ARBA" id="ARBA00023242"/>
    </source>
</evidence>
<dbReference type="Gene3D" id="1.10.3260.10">
    <property type="entry name" value="DNA ligase, ATP-dependent, N-terminal domain"/>
    <property type="match status" value="1"/>
</dbReference>
<dbReference type="PANTHER" id="PTHR45997:SF2">
    <property type="entry name" value="ATP DEPENDENT DNA LIGASE DOMAIN PROTEIN (AFU_ORTHOLOGUE AFUA_5G02430)"/>
    <property type="match status" value="1"/>
</dbReference>
<evidence type="ECO:0000259" key="7">
    <source>
        <dbReference type="PROSITE" id="PS50160"/>
    </source>
</evidence>
<evidence type="ECO:0000256" key="4">
    <source>
        <dbReference type="ARBA" id="ARBA00022840"/>
    </source>
</evidence>
<dbReference type="InterPro" id="IPR012340">
    <property type="entry name" value="NA-bd_OB-fold"/>
</dbReference>
<dbReference type="InterPro" id="IPR012308">
    <property type="entry name" value="DNA_ligase_ATP-dep_N"/>
</dbReference>
<comment type="similarity">
    <text evidence="1">Belongs to the ATP-dependent DNA ligase family.</text>
</comment>
<proteinExistence type="inferred from homology"/>
<feature type="compositionally biased region" description="Low complexity" evidence="6">
    <location>
        <begin position="676"/>
        <end position="701"/>
    </location>
</feature>
<comment type="caution">
    <text evidence="8">The sequence shown here is derived from an EMBL/GenBank/DDBJ whole genome shotgun (WGS) entry which is preliminary data.</text>
</comment>